<comment type="function">
    <text evidence="1">Component of the MICOS complex, a large protein complex of the mitochondrial inner membrane that plays crucial roles in the maintenance of crista junctions, inner membrane architecture, and formation of contact sites to the outer membrane.</text>
</comment>
<dbReference type="Pfam" id="PF04418">
    <property type="entry name" value="DUF543"/>
    <property type="match status" value="1"/>
</dbReference>
<keyword evidence="4 9" id="KW-0812">Transmembrane</keyword>
<evidence type="ECO:0000256" key="7">
    <source>
        <dbReference type="ARBA" id="ARBA00023128"/>
    </source>
</evidence>
<evidence type="ECO:0000256" key="4">
    <source>
        <dbReference type="ARBA" id="ARBA00022692"/>
    </source>
</evidence>
<keyword evidence="5" id="KW-0999">Mitochondrion inner membrane</keyword>
<evidence type="ECO:0000256" key="5">
    <source>
        <dbReference type="ARBA" id="ARBA00022792"/>
    </source>
</evidence>
<proteinExistence type="inferred from homology"/>
<gene>
    <name evidence="10" type="ORF">BE221DRAFT_189115</name>
</gene>
<evidence type="ECO:0008006" key="11">
    <source>
        <dbReference type="Google" id="ProtNLM"/>
    </source>
</evidence>
<keyword evidence="8 9" id="KW-0472">Membrane</keyword>
<sequence>MPAEDVETTYDVALERAADALIRGATYGALGGMMSAMIFVRGRCARVGVSAFGLGAGCGVAYGDARRYFDGAR</sequence>
<dbReference type="Proteomes" id="UP000195557">
    <property type="component" value="Unassembled WGS sequence"/>
</dbReference>
<evidence type="ECO:0000256" key="3">
    <source>
        <dbReference type="ARBA" id="ARBA00006792"/>
    </source>
</evidence>
<evidence type="ECO:0000256" key="1">
    <source>
        <dbReference type="ARBA" id="ARBA00002689"/>
    </source>
</evidence>
<evidence type="ECO:0000256" key="6">
    <source>
        <dbReference type="ARBA" id="ARBA00022989"/>
    </source>
</evidence>
<dbReference type="AlphaFoldDB" id="A0A1Y5IJC4"/>
<name>A0A1Y5IJC4_OSTTA</name>
<dbReference type="InterPro" id="IPR007512">
    <property type="entry name" value="Mic10"/>
</dbReference>
<keyword evidence="7" id="KW-0496">Mitochondrion</keyword>
<organism evidence="10">
    <name type="scientific">Ostreococcus tauri</name>
    <name type="common">Marine green alga</name>
    <dbReference type="NCBI Taxonomy" id="70448"/>
    <lineage>
        <taxon>Eukaryota</taxon>
        <taxon>Viridiplantae</taxon>
        <taxon>Chlorophyta</taxon>
        <taxon>Mamiellophyceae</taxon>
        <taxon>Mamiellales</taxon>
        <taxon>Bathycoccaceae</taxon>
        <taxon>Ostreococcus</taxon>
    </lineage>
</organism>
<feature type="transmembrane region" description="Helical" evidence="9">
    <location>
        <begin position="20"/>
        <end position="40"/>
    </location>
</feature>
<comment type="similarity">
    <text evidence="3">Belongs to the MICOS complex subunit Mic10 family.</text>
</comment>
<evidence type="ECO:0000313" key="10">
    <source>
        <dbReference type="EMBL" id="OUS48757.1"/>
    </source>
</evidence>
<reference evidence="10" key="1">
    <citation type="submission" date="2017-04" db="EMBL/GenBank/DDBJ databases">
        <title>Population genomics of picophytoplankton unveils novel chromosome hypervariability.</title>
        <authorList>
            <consortium name="DOE Joint Genome Institute"/>
            <person name="Blanc-Mathieu R."/>
            <person name="Krasovec M."/>
            <person name="Hebrard M."/>
            <person name="Yau S."/>
            <person name="Desgranges E."/>
            <person name="Martin J."/>
            <person name="Schackwitz W."/>
            <person name="Kuo A."/>
            <person name="Salin G."/>
            <person name="Donnadieu C."/>
            <person name="Desdevises Y."/>
            <person name="Sanchez-Ferandin S."/>
            <person name="Moreau H."/>
            <person name="Rivals E."/>
            <person name="Grigoriev I.V."/>
            <person name="Grimsley N."/>
            <person name="Eyre-Walker A."/>
            <person name="Piganeau G."/>
        </authorList>
    </citation>
    <scope>NUCLEOTIDE SEQUENCE [LARGE SCALE GENOMIC DNA]</scope>
    <source>
        <strain evidence="10">RCC 1115</strain>
    </source>
</reference>
<evidence type="ECO:0000256" key="8">
    <source>
        <dbReference type="ARBA" id="ARBA00023136"/>
    </source>
</evidence>
<dbReference type="EMBL" id="KZ155772">
    <property type="protein sequence ID" value="OUS48757.1"/>
    <property type="molecule type" value="Genomic_DNA"/>
</dbReference>
<keyword evidence="6 9" id="KW-1133">Transmembrane helix</keyword>
<evidence type="ECO:0000256" key="2">
    <source>
        <dbReference type="ARBA" id="ARBA00004273"/>
    </source>
</evidence>
<comment type="subcellular location">
    <subcellularLocation>
        <location evidence="2">Mitochondrion inner membrane</location>
    </subcellularLocation>
</comment>
<evidence type="ECO:0000256" key="9">
    <source>
        <dbReference type="SAM" id="Phobius"/>
    </source>
</evidence>
<dbReference type="GO" id="GO:0061617">
    <property type="term" value="C:MICOS complex"/>
    <property type="evidence" value="ECO:0007669"/>
    <property type="project" value="InterPro"/>
</dbReference>
<protein>
    <recommendedName>
        <fullName evidence="11">MICOS complex subunit MIC10</fullName>
    </recommendedName>
</protein>
<accession>A0A1Y5IJC4</accession>